<evidence type="ECO:0000313" key="6">
    <source>
        <dbReference type="EMBL" id="MFD2263625.1"/>
    </source>
</evidence>
<dbReference type="PRINTS" id="PR01021">
    <property type="entry name" value="OMPADOMAIN"/>
</dbReference>
<protein>
    <submittedName>
        <fullName evidence="6">OmpA family protein</fullName>
    </submittedName>
</protein>
<dbReference type="InterPro" id="IPR050330">
    <property type="entry name" value="Bact_OuterMem_StrucFunc"/>
</dbReference>
<dbReference type="PROSITE" id="PS51123">
    <property type="entry name" value="OMPA_2"/>
    <property type="match status" value="1"/>
</dbReference>
<evidence type="ECO:0000256" key="1">
    <source>
        <dbReference type="ARBA" id="ARBA00004442"/>
    </source>
</evidence>
<dbReference type="PROSITE" id="PS51257">
    <property type="entry name" value="PROKAR_LIPOPROTEIN"/>
    <property type="match status" value="1"/>
</dbReference>
<keyword evidence="7" id="KW-1185">Reference proteome</keyword>
<comment type="caution">
    <text evidence="6">The sequence shown here is derived from an EMBL/GenBank/DDBJ whole genome shotgun (WGS) entry which is preliminary data.</text>
</comment>
<evidence type="ECO:0000256" key="3">
    <source>
        <dbReference type="ARBA" id="ARBA00023237"/>
    </source>
</evidence>
<sequence length="204" mass="22181">MLRGLSIVLALLLGGCAEGWPLIACGSGKCAPRDLAVKPLADQAPWLQNRVFFALDSSEVGSDAAQTATWLAALLRTYPDLEFMLEGHADERGTREYNLALGQRRADAVRDYLLALGIAGDRLATVSWGKERPAVLGGSEAAWAFNRRVVVHCRADRDPARAATLCRYFGDSPLNHDDGTEPSWKIVDGKLIEIPAKVRIGIKQ</sequence>
<evidence type="ECO:0000259" key="5">
    <source>
        <dbReference type="PROSITE" id="PS51123"/>
    </source>
</evidence>
<evidence type="ECO:0000256" key="2">
    <source>
        <dbReference type="ARBA" id="ARBA00023136"/>
    </source>
</evidence>
<dbReference type="Pfam" id="PF00691">
    <property type="entry name" value="OmpA"/>
    <property type="match status" value="1"/>
</dbReference>
<dbReference type="InterPro" id="IPR006664">
    <property type="entry name" value="OMP_bac"/>
</dbReference>
<dbReference type="EMBL" id="JBHUIP010000012">
    <property type="protein sequence ID" value="MFD2263625.1"/>
    <property type="molecule type" value="Genomic_DNA"/>
</dbReference>
<name>A0ABW5DSZ7_9PROT</name>
<organism evidence="6 7">
    <name type="scientific">Lacibacterium aquatile</name>
    <dbReference type="NCBI Taxonomy" id="1168082"/>
    <lineage>
        <taxon>Bacteria</taxon>
        <taxon>Pseudomonadati</taxon>
        <taxon>Pseudomonadota</taxon>
        <taxon>Alphaproteobacteria</taxon>
        <taxon>Rhodospirillales</taxon>
        <taxon>Rhodospirillaceae</taxon>
    </lineage>
</organism>
<proteinExistence type="predicted"/>
<feature type="domain" description="OmpA-like" evidence="5">
    <location>
        <begin position="40"/>
        <end position="157"/>
    </location>
</feature>
<evidence type="ECO:0000313" key="7">
    <source>
        <dbReference type="Proteomes" id="UP001597295"/>
    </source>
</evidence>
<dbReference type="PROSITE" id="PS01068">
    <property type="entry name" value="OMPA_1"/>
    <property type="match status" value="1"/>
</dbReference>
<accession>A0ABW5DSZ7</accession>
<dbReference type="PANTHER" id="PTHR30329:SF21">
    <property type="entry name" value="LIPOPROTEIN YIAD-RELATED"/>
    <property type="match status" value="1"/>
</dbReference>
<dbReference type="RefSeq" id="WP_379876649.1">
    <property type="nucleotide sequence ID" value="NZ_JBHUIP010000012.1"/>
</dbReference>
<reference evidence="7" key="1">
    <citation type="journal article" date="2019" name="Int. J. Syst. Evol. Microbiol.">
        <title>The Global Catalogue of Microorganisms (GCM) 10K type strain sequencing project: providing services to taxonomists for standard genome sequencing and annotation.</title>
        <authorList>
            <consortium name="The Broad Institute Genomics Platform"/>
            <consortium name="The Broad Institute Genome Sequencing Center for Infectious Disease"/>
            <person name="Wu L."/>
            <person name="Ma J."/>
        </authorList>
    </citation>
    <scope>NUCLEOTIDE SEQUENCE [LARGE SCALE GENOMIC DNA]</scope>
    <source>
        <strain evidence="7">CGMCC 1.19062</strain>
    </source>
</reference>
<dbReference type="Proteomes" id="UP001597295">
    <property type="component" value="Unassembled WGS sequence"/>
</dbReference>
<gene>
    <name evidence="6" type="ORF">ACFSM5_12060</name>
</gene>
<comment type="subcellular location">
    <subcellularLocation>
        <location evidence="1">Cell outer membrane</location>
    </subcellularLocation>
</comment>
<dbReference type="SUPFAM" id="SSF103088">
    <property type="entry name" value="OmpA-like"/>
    <property type="match status" value="1"/>
</dbReference>
<dbReference type="Gene3D" id="3.30.1330.60">
    <property type="entry name" value="OmpA-like domain"/>
    <property type="match status" value="1"/>
</dbReference>
<dbReference type="InterPro" id="IPR006690">
    <property type="entry name" value="OMPA-like_CS"/>
</dbReference>
<keyword evidence="3" id="KW-0998">Cell outer membrane</keyword>
<dbReference type="InterPro" id="IPR036737">
    <property type="entry name" value="OmpA-like_sf"/>
</dbReference>
<dbReference type="PANTHER" id="PTHR30329">
    <property type="entry name" value="STATOR ELEMENT OF FLAGELLAR MOTOR COMPLEX"/>
    <property type="match status" value="1"/>
</dbReference>
<dbReference type="InterPro" id="IPR006665">
    <property type="entry name" value="OmpA-like"/>
</dbReference>
<dbReference type="CDD" id="cd07185">
    <property type="entry name" value="OmpA_C-like"/>
    <property type="match status" value="1"/>
</dbReference>
<evidence type="ECO:0000256" key="4">
    <source>
        <dbReference type="PROSITE-ProRule" id="PRU00473"/>
    </source>
</evidence>
<keyword evidence="2 4" id="KW-0472">Membrane</keyword>